<keyword evidence="5" id="KW-1185">Reference proteome</keyword>
<dbReference type="HOGENOM" id="CLU_058038_0_0_11"/>
<organism evidence="4 5">
    <name type="scientific">Scardovia wiggsiae F0424</name>
    <dbReference type="NCBI Taxonomy" id="857290"/>
    <lineage>
        <taxon>Bacteria</taxon>
        <taxon>Bacillati</taxon>
        <taxon>Actinomycetota</taxon>
        <taxon>Actinomycetes</taxon>
        <taxon>Bifidobacteriales</taxon>
        <taxon>Bifidobacteriaceae</taxon>
        <taxon>Scardovia</taxon>
    </lineage>
</organism>
<feature type="domain" description="Peptidase C51" evidence="3">
    <location>
        <begin position="235"/>
        <end position="362"/>
    </location>
</feature>
<evidence type="ECO:0000313" key="4">
    <source>
        <dbReference type="EMBL" id="EJD65662.1"/>
    </source>
</evidence>
<dbReference type="STRING" id="857290.HMPREF9156_00426"/>
<reference evidence="4 5" key="1">
    <citation type="submission" date="2012-01" db="EMBL/GenBank/DDBJ databases">
        <title>The Genome Sequence of Scardovia wiggsiae F0424.</title>
        <authorList>
            <consortium name="The Broad Institute Genome Sequencing Platform"/>
            <person name="Earl A."/>
            <person name="Ward D."/>
            <person name="Feldgarden M."/>
            <person name="Gevers D."/>
            <person name="Izard J."/>
            <person name="Ganesan A."/>
            <person name="Baranova O.V."/>
            <person name="Blanton J.M."/>
            <person name="Tanner A.C."/>
            <person name="Mathney J."/>
            <person name="Dewhirst F.E."/>
            <person name="Young S.K."/>
            <person name="Zeng Q."/>
            <person name="Gargeya S."/>
            <person name="Fitzgerald M."/>
            <person name="Haas B."/>
            <person name="Abouelleil A."/>
            <person name="Alvarado L."/>
            <person name="Arachchi H.M."/>
            <person name="Berlin A."/>
            <person name="Chapman S.B."/>
            <person name="Gearin G."/>
            <person name="Goldberg J."/>
            <person name="Griggs A."/>
            <person name="Gujja S."/>
            <person name="Hansen M."/>
            <person name="Heiman D."/>
            <person name="Howarth C."/>
            <person name="Larimer J."/>
            <person name="Lui A."/>
            <person name="MacDonald P.J.P."/>
            <person name="McCowen C."/>
            <person name="Montmayeur A."/>
            <person name="Murphy C."/>
            <person name="Neiman D."/>
            <person name="Pearson M."/>
            <person name="Priest M."/>
            <person name="Roberts A."/>
            <person name="Saif S."/>
            <person name="Shea T."/>
            <person name="Sisk P."/>
            <person name="Stolte C."/>
            <person name="Sykes S."/>
            <person name="Wortman J."/>
            <person name="Nusbaum C."/>
            <person name="Birren B."/>
        </authorList>
    </citation>
    <scope>NUCLEOTIDE SEQUENCE [LARGE SCALE GENOMIC DNA]</scope>
    <source>
        <strain evidence="4 5">F0424</strain>
    </source>
</reference>
<dbReference type="eggNOG" id="COG3942">
    <property type="taxonomic scope" value="Bacteria"/>
</dbReference>
<feature type="compositionally biased region" description="Basic residues" evidence="1">
    <location>
        <begin position="9"/>
        <end position="20"/>
    </location>
</feature>
<dbReference type="Gene3D" id="3.90.1720.10">
    <property type="entry name" value="endopeptidase domain like (from Nostoc punctiforme)"/>
    <property type="match status" value="1"/>
</dbReference>
<dbReference type="EMBL" id="AGZS01000001">
    <property type="protein sequence ID" value="EJD65662.1"/>
    <property type="molecule type" value="Genomic_DNA"/>
</dbReference>
<dbReference type="RefSeq" id="WP_007147494.1">
    <property type="nucleotide sequence ID" value="NZ_AKCI01000001.1"/>
</dbReference>
<dbReference type="InterPro" id="IPR038765">
    <property type="entry name" value="Papain-like_cys_pep_sf"/>
</dbReference>
<comment type="caution">
    <text evidence="4">The sequence shown here is derived from an EMBL/GenBank/DDBJ whole genome shotgun (WGS) entry which is preliminary data.</text>
</comment>
<feature type="region of interest" description="Disordered" evidence="1">
    <location>
        <begin position="1"/>
        <end position="23"/>
    </location>
</feature>
<feature type="region of interest" description="Disordered" evidence="1">
    <location>
        <begin position="35"/>
        <end position="64"/>
    </location>
</feature>
<feature type="region of interest" description="Disordered" evidence="1">
    <location>
        <begin position="145"/>
        <end position="175"/>
    </location>
</feature>
<evidence type="ECO:0000256" key="2">
    <source>
        <dbReference type="SAM" id="Phobius"/>
    </source>
</evidence>
<dbReference type="OrthoDB" id="3240061at2"/>
<accession>J0LPA4</accession>
<evidence type="ECO:0000256" key="1">
    <source>
        <dbReference type="SAM" id="MobiDB-lite"/>
    </source>
</evidence>
<feature type="transmembrane region" description="Helical" evidence="2">
    <location>
        <begin position="105"/>
        <end position="125"/>
    </location>
</feature>
<dbReference type="AlphaFoldDB" id="J0LPA4"/>
<dbReference type="PROSITE" id="PS50911">
    <property type="entry name" value="CHAP"/>
    <property type="match status" value="1"/>
</dbReference>
<evidence type="ECO:0000259" key="3">
    <source>
        <dbReference type="PROSITE" id="PS50911"/>
    </source>
</evidence>
<dbReference type="SUPFAM" id="SSF54001">
    <property type="entry name" value="Cysteine proteinases"/>
    <property type="match status" value="1"/>
</dbReference>
<dbReference type="Proteomes" id="UP000006415">
    <property type="component" value="Unassembled WGS sequence"/>
</dbReference>
<evidence type="ECO:0000313" key="5">
    <source>
        <dbReference type="Proteomes" id="UP000006415"/>
    </source>
</evidence>
<keyword evidence="2" id="KW-1133">Transmembrane helix</keyword>
<keyword evidence="2" id="KW-0812">Transmembrane</keyword>
<gene>
    <name evidence="4" type="ORF">HMPREF9156_00426</name>
</gene>
<dbReference type="InterPro" id="IPR007921">
    <property type="entry name" value="CHAP_dom"/>
</dbReference>
<protein>
    <recommendedName>
        <fullName evidence="3">Peptidase C51 domain-containing protein</fullName>
    </recommendedName>
</protein>
<keyword evidence="2" id="KW-0472">Membrane</keyword>
<dbReference type="Pfam" id="PF05257">
    <property type="entry name" value="CHAP"/>
    <property type="match status" value="1"/>
</dbReference>
<feature type="compositionally biased region" description="Polar residues" evidence="1">
    <location>
        <begin position="147"/>
        <end position="162"/>
    </location>
</feature>
<sequence>MPGGVHAVHSSRRTARNKGVVKRDAGRHIAQNINSRHIPEKKGRSGRGAHAVVPSLLPGSSRSTSVALTPTVSRQLNAALIKELNNAPATRKAMRRMAQQSNRKAHFMMASAVTLLAGTLGSIYASAAGQGLQNRALASQIYEADPNSGNAVSRGSGRTSLYSEEESVSESKESDWSLEANAFNVDTDQVSIDNQQAKVAQTHQTPQTRDQLAGIARSGSDSWATYTTNTLYSASAPFASTIHVSHPTGDSGNAYAFSQCTWWAYIRRHQLGLPVGSHFGDAAQWAASAKALGYSVDNNPQVGDVIVFARGNEGSSSRYGHVGIVESVNSNGTITISESGAKLHGRIASRTLQNPGRFQFIHS</sequence>
<name>J0LPA4_9BIFI</name>
<proteinExistence type="predicted"/>